<keyword evidence="3" id="KW-0479">Metal-binding</keyword>
<keyword evidence="7" id="KW-0143">Chaperone</keyword>
<dbReference type="InterPro" id="IPR009069">
    <property type="entry name" value="Cys_alpha_HP_mot_SF"/>
</dbReference>
<protein>
    <submittedName>
        <fullName evidence="9">Cytochrome c oxidase copper chaperone</fullName>
    </submittedName>
</protein>
<evidence type="ECO:0000256" key="6">
    <source>
        <dbReference type="ARBA" id="ARBA00023157"/>
    </source>
</evidence>
<proteinExistence type="inferred from homology"/>
<keyword evidence="6" id="KW-1015">Disulfide bond</keyword>
<evidence type="ECO:0000256" key="7">
    <source>
        <dbReference type="ARBA" id="ARBA00023186"/>
    </source>
</evidence>
<accession>A0ABR0K5R0</accession>
<dbReference type="EMBL" id="JAVRRG010000086">
    <property type="protein sequence ID" value="KAK5087589.1"/>
    <property type="molecule type" value="Genomic_DNA"/>
</dbReference>
<dbReference type="PANTHER" id="PTHR16719">
    <property type="entry name" value="CYTOCHROME C OXIDASE COPPER CHAPERONE"/>
    <property type="match status" value="1"/>
</dbReference>
<name>A0ABR0K5R0_9EURO</name>
<keyword evidence="5" id="KW-0496">Mitochondrion</keyword>
<evidence type="ECO:0000256" key="1">
    <source>
        <dbReference type="ARBA" id="ARBA00004569"/>
    </source>
</evidence>
<comment type="caution">
    <text evidence="9">The sequence shown here is derived from an EMBL/GenBank/DDBJ whole genome shotgun (WGS) entry which is preliminary data.</text>
</comment>
<evidence type="ECO:0000313" key="9">
    <source>
        <dbReference type="EMBL" id="KAK5087589.1"/>
    </source>
</evidence>
<comment type="similarity">
    <text evidence="2">Belongs to the COX17 family.</text>
</comment>
<dbReference type="PROSITE" id="PS51808">
    <property type="entry name" value="CHCH"/>
    <property type="match status" value="1"/>
</dbReference>
<evidence type="ECO:0000313" key="10">
    <source>
        <dbReference type="Proteomes" id="UP001345013"/>
    </source>
</evidence>
<gene>
    <name evidence="9" type="primary">COX17</name>
    <name evidence="9" type="ORF">LTR24_006549</name>
</gene>
<dbReference type="Gene3D" id="1.10.287.1130">
    <property type="entry name" value="CytochromE C oxidase copper chaperone"/>
    <property type="match status" value="1"/>
</dbReference>
<dbReference type="Proteomes" id="UP001345013">
    <property type="component" value="Unassembled WGS sequence"/>
</dbReference>
<sequence length="120" mass="13090">MAPIHSTEEDAGILLPPPYSRASKSLHNLAAMGWFSSSPAPAQPFTENSPAPPNNLASDLKSSADSKPAEKVKPCCVCKDEKVARDDCMLFSRSDDPQEDCKGMVDKYRHCMKGFGFKVQ</sequence>
<dbReference type="PANTHER" id="PTHR16719:SF0">
    <property type="entry name" value="CYTOCHROME C OXIDASE COPPER CHAPERONE"/>
    <property type="match status" value="1"/>
</dbReference>
<evidence type="ECO:0000256" key="8">
    <source>
        <dbReference type="SAM" id="MobiDB-lite"/>
    </source>
</evidence>
<keyword evidence="10" id="KW-1185">Reference proteome</keyword>
<reference evidence="9 10" key="1">
    <citation type="submission" date="2023-08" db="EMBL/GenBank/DDBJ databases">
        <title>Black Yeasts Isolated from many extreme environments.</title>
        <authorList>
            <person name="Coleine C."/>
            <person name="Stajich J.E."/>
            <person name="Selbmann L."/>
        </authorList>
    </citation>
    <scope>NUCLEOTIDE SEQUENCE [LARGE SCALE GENOMIC DNA]</scope>
    <source>
        <strain evidence="9 10">CCFEE 5885</strain>
    </source>
</reference>
<dbReference type="Pfam" id="PF05051">
    <property type="entry name" value="COX17"/>
    <property type="match status" value="1"/>
</dbReference>
<dbReference type="InterPro" id="IPR007745">
    <property type="entry name" value="Cyt_c_oxidase_Cu-chaperone"/>
</dbReference>
<evidence type="ECO:0000256" key="2">
    <source>
        <dbReference type="ARBA" id="ARBA00009241"/>
    </source>
</evidence>
<organism evidence="9 10">
    <name type="scientific">Lithohypha guttulata</name>
    <dbReference type="NCBI Taxonomy" id="1690604"/>
    <lineage>
        <taxon>Eukaryota</taxon>
        <taxon>Fungi</taxon>
        <taxon>Dikarya</taxon>
        <taxon>Ascomycota</taxon>
        <taxon>Pezizomycotina</taxon>
        <taxon>Eurotiomycetes</taxon>
        <taxon>Chaetothyriomycetidae</taxon>
        <taxon>Chaetothyriales</taxon>
        <taxon>Trichomeriaceae</taxon>
        <taxon>Lithohypha</taxon>
    </lineage>
</organism>
<dbReference type="SUPFAM" id="SSF47072">
    <property type="entry name" value="Cysteine alpha-hairpin motif"/>
    <property type="match status" value="1"/>
</dbReference>
<comment type="subcellular location">
    <subcellularLocation>
        <location evidence="1">Mitochondrion intermembrane space</location>
    </subcellularLocation>
</comment>
<evidence type="ECO:0000256" key="5">
    <source>
        <dbReference type="ARBA" id="ARBA00023128"/>
    </source>
</evidence>
<feature type="compositionally biased region" description="Polar residues" evidence="8">
    <location>
        <begin position="40"/>
        <end position="61"/>
    </location>
</feature>
<evidence type="ECO:0000256" key="3">
    <source>
        <dbReference type="ARBA" id="ARBA00022723"/>
    </source>
</evidence>
<evidence type="ECO:0000256" key="4">
    <source>
        <dbReference type="ARBA" id="ARBA00023008"/>
    </source>
</evidence>
<keyword evidence="4" id="KW-0186">Copper</keyword>
<feature type="region of interest" description="Disordered" evidence="8">
    <location>
        <begin position="40"/>
        <end position="69"/>
    </location>
</feature>